<feature type="region of interest" description="Disordered" evidence="2">
    <location>
        <begin position="835"/>
        <end position="855"/>
    </location>
</feature>
<evidence type="ECO:0000313" key="4">
    <source>
        <dbReference type="EMBL" id="CCX04518.1"/>
    </source>
</evidence>
<feature type="coiled-coil region" evidence="1">
    <location>
        <begin position="607"/>
        <end position="669"/>
    </location>
</feature>
<reference evidence="4 5" key="1">
    <citation type="journal article" date="2013" name="PLoS Genet.">
        <title>The genome and development-dependent transcriptomes of Pyronema confluens: a window into fungal evolution.</title>
        <authorList>
            <person name="Traeger S."/>
            <person name="Altegoer F."/>
            <person name="Freitag M."/>
            <person name="Gabaldon T."/>
            <person name="Kempken F."/>
            <person name="Kumar A."/>
            <person name="Marcet-Houben M."/>
            <person name="Poggeler S."/>
            <person name="Stajich J.E."/>
            <person name="Nowrousian M."/>
        </authorList>
    </citation>
    <scope>NUCLEOTIDE SEQUENCE [LARGE SCALE GENOMIC DNA]</scope>
    <source>
        <strain evidence="5">CBS 100304</strain>
        <tissue evidence="4">Vegetative mycelium</tissue>
    </source>
</reference>
<feature type="region of interest" description="Disordered" evidence="2">
    <location>
        <begin position="900"/>
        <end position="922"/>
    </location>
</feature>
<dbReference type="InterPro" id="IPR013665">
    <property type="entry name" value="Sfi1_dom"/>
</dbReference>
<dbReference type="OMA" id="WDRATVR"/>
<sequence length="922" mass="109554">MPSISDDEESASLLQCTDADLDILHEIVALATTIPGSQSFRIIWKAYDTVLAAHKIDPALDSVYFRFIMQMQSATGEGLREKFGWMLEKIGVDLENSRYTDFTEPVPEAIMGEYNRMRYEAAKGRRDRRRSSGSEDEEDDEDDEEEYTGDDESTGPQQKVSQVEVRPTRRTLGGSPEGAVNAANAAAQRQRLNTQERRHASDSTEELTDDSVHEELAHAASRFYTGVMMRKVFRHWKDKTVDIVEQRWFAVLERRAGRRYDLSIMAKTWDVWVRNTAAIVQRTHEVKQRILARKYFNIWKSRVQGNRHKIIHFQLSVALQRWIKAYNRRQQLEDQAVILYQKNLAAHFYWKWYFKHLNIAVPQRYLERLASVALSQWREKMDHVMELNAKAREFLRHRTLQKFLSHWVQRTEDSLDDQDRALDYYDMRRQQTALDNWRRQVTIARFTKCVRDLVDDRIMHEKFTIWRQRTRNEIAAAELYKVNLIRKTFLTWRLTLRHDIMAEYHDSQIRRNTLQHWVRQERLQLVSRTHNRKLVRGAVALFIEKMQEKQARLQVAAQLVRRMRRKNLAGRIFQWWREKLQYRASALQERALKFRAVMVFKTMRSALMDWQQRLRDVKAQEELAEEARFFYTAKHALVKWKAATNESKKNRLRKTYQDISRERKRATARIFFDQWRKRTREIWYMEHRAEERYRTVVLPDLGRGAMSLWVDKMTQIQRNKNEANEVNNQRLMREGLEVWIAKFNHLRELDTRLEGYLREKNLELVGQYFEKWNNRYSRFATRIEVSVKESERRQKRQYQFLLRMWKAKASLRQQSRRSSFEGEYGEVAVIPMRDGAVTPPRPFKTPGWKTTGRRKSGMMLNNRSLSLMPNASIGSPGSPLKRYNIFAKSMLGKVNFHHESEDDGTLVGSGPTHRSQSSIGAL</sequence>
<dbReference type="eggNOG" id="KOG4775">
    <property type="taxonomic scope" value="Eukaryota"/>
</dbReference>
<dbReference type="Pfam" id="PF08457">
    <property type="entry name" value="Sfi1"/>
    <property type="match status" value="1"/>
</dbReference>
<accession>U4KTW7</accession>
<proteinExistence type="predicted"/>
<evidence type="ECO:0000259" key="3">
    <source>
        <dbReference type="Pfam" id="PF08457"/>
    </source>
</evidence>
<dbReference type="Proteomes" id="UP000018144">
    <property type="component" value="Unassembled WGS sequence"/>
</dbReference>
<feature type="compositionally biased region" description="Acidic residues" evidence="2">
    <location>
        <begin position="134"/>
        <end position="153"/>
    </location>
</feature>
<gene>
    <name evidence="4" type="ORF">PCON_02594</name>
</gene>
<feature type="domain" description="Sfi1 spindle body" evidence="3">
    <location>
        <begin position="246"/>
        <end position="809"/>
    </location>
</feature>
<keyword evidence="1" id="KW-0175">Coiled coil</keyword>
<dbReference type="OrthoDB" id="5215300at2759"/>
<protein>
    <submittedName>
        <fullName evidence="4">Similar to Protein sfi1 acc. no. O13652</fullName>
    </submittedName>
</protein>
<feature type="compositionally biased region" description="Polar residues" evidence="2">
    <location>
        <begin position="912"/>
        <end position="922"/>
    </location>
</feature>
<feature type="region of interest" description="Disordered" evidence="2">
    <location>
        <begin position="121"/>
        <end position="211"/>
    </location>
</feature>
<dbReference type="STRING" id="1076935.U4KTW7"/>
<dbReference type="AlphaFoldDB" id="U4KTW7"/>
<evidence type="ECO:0000256" key="1">
    <source>
        <dbReference type="SAM" id="Coils"/>
    </source>
</evidence>
<keyword evidence="5" id="KW-1185">Reference proteome</keyword>
<evidence type="ECO:0000313" key="5">
    <source>
        <dbReference type="Proteomes" id="UP000018144"/>
    </source>
</evidence>
<evidence type="ECO:0000256" key="2">
    <source>
        <dbReference type="SAM" id="MobiDB-lite"/>
    </source>
</evidence>
<name>U4KTW7_PYROM</name>
<dbReference type="EMBL" id="HF935207">
    <property type="protein sequence ID" value="CCX04518.1"/>
    <property type="molecule type" value="Genomic_DNA"/>
</dbReference>
<organism evidence="4 5">
    <name type="scientific">Pyronema omphalodes (strain CBS 100304)</name>
    <name type="common">Pyronema confluens</name>
    <dbReference type="NCBI Taxonomy" id="1076935"/>
    <lineage>
        <taxon>Eukaryota</taxon>
        <taxon>Fungi</taxon>
        <taxon>Dikarya</taxon>
        <taxon>Ascomycota</taxon>
        <taxon>Pezizomycotina</taxon>
        <taxon>Pezizomycetes</taxon>
        <taxon>Pezizales</taxon>
        <taxon>Pyronemataceae</taxon>
        <taxon>Pyronema</taxon>
    </lineage>
</organism>